<organism evidence="1 2">
    <name type="scientific">Zarea fungicola</name>
    <dbReference type="NCBI Taxonomy" id="93591"/>
    <lineage>
        <taxon>Eukaryota</taxon>
        <taxon>Fungi</taxon>
        <taxon>Dikarya</taxon>
        <taxon>Ascomycota</taxon>
        <taxon>Pezizomycotina</taxon>
        <taxon>Sordariomycetes</taxon>
        <taxon>Hypocreomycetidae</taxon>
        <taxon>Hypocreales</taxon>
        <taxon>Cordycipitaceae</taxon>
        <taxon>Zarea</taxon>
    </lineage>
</organism>
<dbReference type="EMBL" id="JANJQO010001029">
    <property type="protein sequence ID" value="KAJ2973095.1"/>
    <property type="molecule type" value="Genomic_DNA"/>
</dbReference>
<sequence length="420" mass="47600">MADVFNTAVHHLLSDAADKDEAKESSFYSLSASQNVPVSISDKWFYPEEIANDLKDIPLAESVKHETLNSAWEYTRCAVPFYTNQERYIALVRLNVIAVIVEFQGDLVDISSGDDICGYSVSKLLDTLFEDGSTNVAMGREYRTFLLFAAEKSSERRHSVLFNRYINSMARSAEDWQRIRDADGLVRFTIMAALACNNLDSINYTDGQLAILSELAVCMYDAVAYYKHRAEGESHNTFAYGGNDLRIETFRKYREILWALDTSWQYQPEGIVVANTIRCIGGPIHMTMRRYRFVEDGLQVCKPETIEIVNQACDNVKLWNRIGTMERPIIGLDRYHDVIAREKTLLIKGLAGILESERHCNDCVFRQTYDNKVTGEFSGITLCSKCRSAWEEYIGSIAIRTAAVFPEITSVLENSCNTST</sequence>
<gene>
    <name evidence="1" type="ORF">NQ176_g6797</name>
</gene>
<comment type="caution">
    <text evidence="1">The sequence shown here is derived from an EMBL/GenBank/DDBJ whole genome shotgun (WGS) entry which is preliminary data.</text>
</comment>
<name>A0ACC1N1F9_9HYPO</name>
<evidence type="ECO:0000313" key="2">
    <source>
        <dbReference type="Proteomes" id="UP001143910"/>
    </source>
</evidence>
<proteinExistence type="predicted"/>
<dbReference type="Proteomes" id="UP001143910">
    <property type="component" value="Unassembled WGS sequence"/>
</dbReference>
<protein>
    <submittedName>
        <fullName evidence="1">Uncharacterized protein</fullName>
    </submittedName>
</protein>
<keyword evidence="2" id="KW-1185">Reference proteome</keyword>
<reference evidence="1" key="1">
    <citation type="submission" date="2022-08" db="EMBL/GenBank/DDBJ databases">
        <title>Genome Sequence of Lecanicillium fungicola.</title>
        <authorList>
            <person name="Buettner E."/>
        </authorList>
    </citation>
    <scope>NUCLEOTIDE SEQUENCE</scope>
    <source>
        <strain evidence="1">Babe33</strain>
    </source>
</reference>
<accession>A0ACC1N1F9</accession>
<evidence type="ECO:0000313" key="1">
    <source>
        <dbReference type="EMBL" id="KAJ2973095.1"/>
    </source>
</evidence>